<organism evidence="3 4">
    <name type="scientific">Candidatus Saganbacteria bacterium CG08_land_8_20_14_0_20_45_16</name>
    <dbReference type="NCBI Taxonomy" id="2014293"/>
    <lineage>
        <taxon>Bacteria</taxon>
        <taxon>Bacillati</taxon>
        <taxon>Saganbacteria</taxon>
    </lineage>
</organism>
<name>A0A2H0Y0W6_UNCSA</name>
<feature type="domain" description="HEPN" evidence="2">
    <location>
        <begin position="7"/>
        <end position="121"/>
    </location>
</feature>
<gene>
    <name evidence="3" type="ORF">COT42_01735</name>
</gene>
<dbReference type="Pfam" id="PF05168">
    <property type="entry name" value="HEPN"/>
    <property type="match status" value="1"/>
</dbReference>
<dbReference type="AlphaFoldDB" id="A0A2H0Y0W6"/>
<comment type="similarity">
    <text evidence="1">Belongs to the UPF0332 family.</text>
</comment>
<evidence type="ECO:0000256" key="1">
    <source>
        <dbReference type="ARBA" id="ARBA00038248"/>
    </source>
</evidence>
<dbReference type="Proteomes" id="UP000231343">
    <property type="component" value="Unassembled WGS sequence"/>
</dbReference>
<protein>
    <submittedName>
        <fullName evidence="3">HEPN domain-containing protein</fullName>
    </submittedName>
</protein>
<dbReference type="Gene3D" id="1.20.120.330">
    <property type="entry name" value="Nucleotidyltransferases domain 2"/>
    <property type="match status" value="1"/>
</dbReference>
<sequence>MKEEVTKLIYKAERSLKAAENLFDDKDYDFAVSRAYYAMFYAAEALLLTKDLSFSKHSGVVAGFWEHFIKNGILPKELHQIFHNALEERNISDYGFEIPFPEDEAREILDNAARFIKACKEYLQSPCGS</sequence>
<dbReference type="InterPro" id="IPR007842">
    <property type="entry name" value="HEPN_dom"/>
</dbReference>
<reference evidence="3 4" key="1">
    <citation type="submission" date="2017-09" db="EMBL/GenBank/DDBJ databases">
        <title>Depth-based differentiation of microbial function through sediment-hosted aquifers and enrichment of novel symbionts in the deep terrestrial subsurface.</title>
        <authorList>
            <person name="Probst A.J."/>
            <person name="Ladd B."/>
            <person name="Jarett J.K."/>
            <person name="Geller-Mcgrath D.E."/>
            <person name="Sieber C.M."/>
            <person name="Emerson J.B."/>
            <person name="Anantharaman K."/>
            <person name="Thomas B.C."/>
            <person name="Malmstrom R."/>
            <person name="Stieglmeier M."/>
            <person name="Klingl A."/>
            <person name="Woyke T."/>
            <person name="Ryan C.M."/>
            <person name="Banfield J.F."/>
        </authorList>
    </citation>
    <scope>NUCLEOTIDE SEQUENCE [LARGE SCALE GENOMIC DNA]</scope>
    <source>
        <strain evidence="3">CG08_land_8_20_14_0_20_45_16</strain>
    </source>
</reference>
<comment type="caution">
    <text evidence="3">The sequence shown here is derived from an EMBL/GenBank/DDBJ whole genome shotgun (WGS) entry which is preliminary data.</text>
</comment>
<evidence type="ECO:0000259" key="2">
    <source>
        <dbReference type="Pfam" id="PF05168"/>
    </source>
</evidence>
<dbReference type="PANTHER" id="PTHR36565">
    <property type="entry name" value="UPF0332 PROTEIN TM_1000"/>
    <property type="match status" value="1"/>
</dbReference>
<dbReference type="EMBL" id="PEYM01000035">
    <property type="protein sequence ID" value="PIS31153.1"/>
    <property type="molecule type" value="Genomic_DNA"/>
</dbReference>
<dbReference type="SUPFAM" id="SSF81593">
    <property type="entry name" value="Nucleotidyltransferase substrate binding subunit/domain"/>
    <property type="match status" value="1"/>
</dbReference>
<proteinExistence type="inferred from homology"/>
<dbReference type="InterPro" id="IPR052226">
    <property type="entry name" value="UPF0332_toxin"/>
</dbReference>
<evidence type="ECO:0000313" key="4">
    <source>
        <dbReference type="Proteomes" id="UP000231343"/>
    </source>
</evidence>
<dbReference type="PANTHER" id="PTHR36565:SF1">
    <property type="entry name" value="UPF0332 PROTEIN TM_1000"/>
    <property type="match status" value="1"/>
</dbReference>
<evidence type="ECO:0000313" key="3">
    <source>
        <dbReference type="EMBL" id="PIS31153.1"/>
    </source>
</evidence>
<accession>A0A2H0Y0W6</accession>